<dbReference type="OrthoDB" id="142316at2"/>
<accession>A0A402BII0</accession>
<evidence type="ECO:0000313" key="3">
    <source>
        <dbReference type="EMBL" id="GCE31126.1"/>
    </source>
</evidence>
<keyword evidence="2" id="KW-0472">Membrane</keyword>
<feature type="region of interest" description="Disordered" evidence="1">
    <location>
        <begin position="108"/>
        <end position="193"/>
    </location>
</feature>
<keyword evidence="2" id="KW-1133">Transmembrane helix</keyword>
<dbReference type="RefSeq" id="WP_126631125.1">
    <property type="nucleotide sequence ID" value="NZ_BIFT01000002.1"/>
</dbReference>
<dbReference type="AlphaFoldDB" id="A0A402BII0"/>
<sequence length="617" mass="68477">MKKNDSGDFSVLYVEPEDDRVELFPVLAGLKKPVVLLLAEQARIFQRPDDFTTLKHIKRQYELTIVFVISHSGQIAQLAAKNGFPVYQSMDQLAHAVSSGQLVRQRALTRPTVPLDTARATPTIPTRPLPPQPMQVQQQQFPYQQQSPLVETQRQPQQLLSEVQRPQPQPQPLQAPSQAPQQPPLVAATPPKPRSRRLPAIITVITVALILAVVGSFLIFSHSFQSTALEASAPADVGHLSFISSGQVNENTSQGIADQVVLDVHSLPTPRAGKKYYAWLLGDKNQNDPTSIALGALNVTAGNAHLMYAGDAQHSNLLLTTSRVLVTEEDATVTPLSPSMDMQSWRYYGEFSSTPIKAADNVKNYSYLDHLRHLLASDPTLNEMELPGGLNNWLYRNTSKIVEWSGSMRETWEDTKDSAFIRRQTMRVLAYLDGTTFLYKDLPPKSPLLVNERLARVGLLEVNGPNQEPPSYMAHIDHHLRGLLQADDSSTALRKQMSDLTSSMSDINAWLAQVRVDARQIVNMSDAQLKQPPTLTLINDMIANSNHAFAGQLDPSTNQMRQGVIWLHDHMQSLATLELKEVKPNASGVIPQILPGKVSPRAFYRIGLKDDGTPEIR</sequence>
<evidence type="ECO:0000313" key="4">
    <source>
        <dbReference type="Proteomes" id="UP000287171"/>
    </source>
</evidence>
<comment type="caution">
    <text evidence="3">The sequence shown here is derived from an EMBL/GenBank/DDBJ whole genome shotgun (WGS) entry which is preliminary data.</text>
</comment>
<evidence type="ECO:0000256" key="1">
    <source>
        <dbReference type="SAM" id="MobiDB-lite"/>
    </source>
</evidence>
<dbReference type="Proteomes" id="UP000287171">
    <property type="component" value="Unassembled WGS sequence"/>
</dbReference>
<gene>
    <name evidence="3" type="ORF">KDA_66100</name>
</gene>
<dbReference type="EMBL" id="BIFT01000002">
    <property type="protein sequence ID" value="GCE31126.1"/>
    <property type="molecule type" value="Genomic_DNA"/>
</dbReference>
<feature type="compositionally biased region" description="Low complexity" evidence="1">
    <location>
        <begin position="134"/>
        <end position="148"/>
    </location>
</feature>
<feature type="transmembrane region" description="Helical" evidence="2">
    <location>
        <begin position="200"/>
        <end position="220"/>
    </location>
</feature>
<feature type="compositionally biased region" description="Low complexity" evidence="1">
    <location>
        <begin position="174"/>
        <end position="189"/>
    </location>
</feature>
<organism evidence="3 4">
    <name type="scientific">Dictyobacter alpinus</name>
    <dbReference type="NCBI Taxonomy" id="2014873"/>
    <lineage>
        <taxon>Bacteria</taxon>
        <taxon>Bacillati</taxon>
        <taxon>Chloroflexota</taxon>
        <taxon>Ktedonobacteria</taxon>
        <taxon>Ktedonobacterales</taxon>
        <taxon>Dictyobacteraceae</taxon>
        <taxon>Dictyobacter</taxon>
    </lineage>
</organism>
<reference evidence="4" key="1">
    <citation type="submission" date="2018-12" db="EMBL/GenBank/DDBJ databases">
        <title>Tengunoibacter tsumagoiensis gen. nov., sp. nov., Dictyobacter kobayashii sp. nov., D. alpinus sp. nov., and D. joshuensis sp. nov. and description of Dictyobacteraceae fam. nov. within the order Ktedonobacterales isolated from Tengu-no-mugimeshi.</title>
        <authorList>
            <person name="Wang C.M."/>
            <person name="Zheng Y."/>
            <person name="Sakai Y."/>
            <person name="Toyoda A."/>
            <person name="Minakuchi Y."/>
            <person name="Abe K."/>
            <person name="Yokota A."/>
            <person name="Yabe S."/>
        </authorList>
    </citation>
    <scope>NUCLEOTIDE SEQUENCE [LARGE SCALE GENOMIC DNA]</scope>
    <source>
        <strain evidence="4">Uno16</strain>
    </source>
</reference>
<feature type="compositionally biased region" description="Polar residues" evidence="1">
    <location>
        <begin position="149"/>
        <end position="161"/>
    </location>
</feature>
<keyword evidence="4" id="KW-1185">Reference proteome</keyword>
<name>A0A402BII0_9CHLR</name>
<keyword evidence="2" id="KW-0812">Transmembrane</keyword>
<evidence type="ECO:0000256" key="2">
    <source>
        <dbReference type="SAM" id="Phobius"/>
    </source>
</evidence>
<proteinExistence type="predicted"/>
<protein>
    <submittedName>
        <fullName evidence="3">Uncharacterized protein</fullName>
    </submittedName>
</protein>